<gene>
    <name evidence="3" type="ORF">HNR12_000654</name>
</gene>
<feature type="compositionally biased region" description="Basic residues" evidence="1">
    <location>
        <begin position="1"/>
        <end position="11"/>
    </location>
</feature>
<evidence type="ECO:0000313" key="4">
    <source>
        <dbReference type="Proteomes" id="UP000575985"/>
    </source>
</evidence>
<feature type="transmembrane region" description="Helical" evidence="2">
    <location>
        <begin position="110"/>
        <end position="132"/>
    </location>
</feature>
<accession>A0A853BIH1</accession>
<dbReference type="SUPFAM" id="SSF103473">
    <property type="entry name" value="MFS general substrate transporter"/>
    <property type="match status" value="1"/>
</dbReference>
<comment type="caution">
    <text evidence="3">The sequence shown here is derived from an EMBL/GenBank/DDBJ whole genome shotgun (WGS) entry which is preliminary data.</text>
</comment>
<evidence type="ECO:0000313" key="3">
    <source>
        <dbReference type="EMBL" id="NYI94377.1"/>
    </source>
</evidence>
<feature type="transmembrane region" description="Helical" evidence="2">
    <location>
        <begin position="139"/>
        <end position="158"/>
    </location>
</feature>
<feature type="region of interest" description="Disordered" evidence="1">
    <location>
        <begin position="1"/>
        <end position="52"/>
    </location>
</feature>
<feature type="transmembrane region" description="Helical" evidence="2">
    <location>
        <begin position="67"/>
        <end position="90"/>
    </location>
</feature>
<keyword evidence="2" id="KW-1133">Transmembrane helix</keyword>
<evidence type="ECO:0000256" key="1">
    <source>
        <dbReference type="SAM" id="MobiDB-lite"/>
    </source>
</evidence>
<dbReference type="Proteomes" id="UP000575985">
    <property type="component" value="Unassembled WGS sequence"/>
</dbReference>
<protein>
    <recommendedName>
        <fullName evidence="5">MFS transporter</fullName>
    </recommendedName>
</protein>
<keyword evidence="4" id="KW-1185">Reference proteome</keyword>
<sequence length="175" mass="18201">MSPKKRKRRPAGRAPARTGAPAAATEDESPGGGAAADPRAEDGGTAAPRRRVSRTPVVLDDRRRWPVAVWIALSALWLLGSAVFFVLFLAEGFALLGQDPEQAAAGMRAAAWYLLCLLVCALGVPLAGAVAAALMRRRIAAILFAVALLLSAGLLFSLDSPAGMFQALRNGLTAG</sequence>
<keyword evidence="2" id="KW-0472">Membrane</keyword>
<feature type="compositionally biased region" description="Low complexity" evidence="1">
    <location>
        <begin position="12"/>
        <end position="24"/>
    </location>
</feature>
<name>A0A853BIH1_9ACTN</name>
<dbReference type="Gene3D" id="1.20.1250.20">
    <property type="entry name" value="MFS general substrate transporter like domains"/>
    <property type="match status" value="1"/>
</dbReference>
<dbReference type="RefSeq" id="WP_179766031.1">
    <property type="nucleotide sequence ID" value="NZ_JACCFO010000001.1"/>
</dbReference>
<evidence type="ECO:0008006" key="5">
    <source>
        <dbReference type="Google" id="ProtNLM"/>
    </source>
</evidence>
<dbReference type="AlphaFoldDB" id="A0A853BIH1"/>
<dbReference type="EMBL" id="JACCFO010000001">
    <property type="protein sequence ID" value="NYI94377.1"/>
    <property type="molecule type" value="Genomic_DNA"/>
</dbReference>
<proteinExistence type="predicted"/>
<organism evidence="3 4">
    <name type="scientific">Streptomonospora nanhaiensis</name>
    <dbReference type="NCBI Taxonomy" id="1323731"/>
    <lineage>
        <taxon>Bacteria</taxon>
        <taxon>Bacillati</taxon>
        <taxon>Actinomycetota</taxon>
        <taxon>Actinomycetes</taxon>
        <taxon>Streptosporangiales</taxon>
        <taxon>Nocardiopsidaceae</taxon>
        <taxon>Streptomonospora</taxon>
    </lineage>
</organism>
<evidence type="ECO:0000256" key="2">
    <source>
        <dbReference type="SAM" id="Phobius"/>
    </source>
</evidence>
<dbReference type="InterPro" id="IPR036259">
    <property type="entry name" value="MFS_trans_sf"/>
</dbReference>
<keyword evidence="2" id="KW-0812">Transmembrane</keyword>
<reference evidence="3 4" key="1">
    <citation type="submission" date="2020-07" db="EMBL/GenBank/DDBJ databases">
        <title>Sequencing the genomes of 1000 actinobacteria strains.</title>
        <authorList>
            <person name="Klenk H.-P."/>
        </authorList>
    </citation>
    <scope>NUCLEOTIDE SEQUENCE [LARGE SCALE GENOMIC DNA]</scope>
    <source>
        <strain evidence="3 4">DSM 45927</strain>
    </source>
</reference>